<dbReference type="Proteomes" id="UP001498469">
    <property type="component" value="Unassembled WGS sequence"/>
</dbReference>
<name>A0ABU7USJ6_9CLOT</name>
<evidence type="ECO:0000313" key="5">
    <source>
        <dbReference type="Proteomes" id="UP001498469"/>
    </source>
</evidence>
<dbReference type="PANTHER" id="PTHR43479">
    <property type="entry name" value="ACREF/ENVCD OPERON REPRESSOR-RELATED"/>
    <property type="match status" value="1"/>
</dbReference>
<evidence type="ECO:0000313" key="4">
    <source>
        <dbReference type="EMBL" id="MEF2113348.1"/>
    </source>
</evidence>
<dbReference type="InterPro" id="IPR050624">
    <property type="entry name" value="HTH-type_Tx_Regulator"/>
</dbReference>
<protein>
    <submittedName>
        <fullName evidence="4">TetR/AcrR family transcriptional regulator</fullName>
    </submittedName>
</protein>
<dbReference type="Pfam" id="PF00440">
    <property type="entry name" value="TetR_N"/>
    <property type="match status" value="1"/>
</dbReference>
<accession>A0ABU7USJ6</accession>
<proteinExistence type="predicted"/>
<reference evidence="4 5" key="1">
    <citation type="submission" date="2023-11" db="EMBL/GenBank/DDBJ databases">
        <title>Draft genome sequence of a psychrophilic Clostridium strain from permafrost water brine.</title>
        <authorList>
            <person name="Shcherbakova V.A."/>
            <person name="Trubitsyn V.E."/>
            <person name="Zakharyuk A.G."/>
        </authorList>
    </citation>
    <scope>NUCLEOTIDE SEQUENCE [LARGE SCALE GENOMIC DNA]</scope>
    <source>
        <strain evidence="4 5">14F</strain>
    </source>
</reference>
<feature type="domain" description="HTH tetR-type" evidence="3">
    <location>
        <begin position="1"/>
        <end position="61"/>
    </location>
</feature>
<feature type="DNA-binding region" description="H-T-H motif" evidence="2">
    <location>
        <begin position="24"/>
        <end position="43"/>
    </location>
</feature>
<dbReference type="InterPro" id="IPR001647">
    <property type="entry name" value="HTH_TetR"/>
</dbReference>
<dbReference type="InterPro" id="IPR054422">
    <property type="entry name" value="TetR-like_HI_0893_C"/>
</dbReference>
<dbReference type="PROSITE" id="PS50977">
    <property type="entry name" value="HTH_TETR_2"/>
    <property type="match status" value="1"/>
</dbReference>
<dbReference type="Pfam" id="PF22604">
    <property type="entry name" value="TetR_HI_0893_C"/>
    <property type="match status" value="1"/>
</dbReference>
<sequence>MNKKTLIMRSTLKLITENGFHGAPISMIASDSGVAAGTIYRYFKNKEDIINELYTYIKTDFNNAILKGMYDDISSHDEYYLKWRNMVDYHINNQLEAKFMDQYATSPYISQDVVKSNLEKYSHLRDLYVRAVNTNVIRKISYEAVTILMLGTITQLYRTFNSKMFNVDEKIINEVFEGFWNGIKLS</sequence>
<evidence type="ECO:0000256" key="2">
    <source>
        <dbReference type="PROSITE-ProRule" id="PRU00335"/>
    </source>
</evidence>
<comment type="caution">
    <text evidence="4">The sequence shown here is derived from an EMBL/GenBank/DDBJ whole genome shotgun (WGS) entry which is preliminary data.</text>
</comment>
<dbReference type="EMBL" id="JAZHFS010000012">
    <property type="protein sequence ID" value="MEF2113348.1"/>
    <property type="molecule type" value="Genomic_DNA"/>
</dbReference>
<gene>
    <name evidence="4" type="ORF">SJI18_13655</name>
</gene>
<evidence type="ECO:0000259" key="3">
    <source>
        <dbReference type="PROSITE" id="PS50977"/>
    </source>
</evidence>
<keyword evidence="1 2" id="KW-0238">DNA-binding</keyword>
<dbReference type="RefSeq" id="WP_216251664.1">
    <property type="nucleotide sequence ID" value="NZ_JAZHFS010000012.1"/>
</dbReference>
<keyword evidence="5" id="KW-1185">Reference proteome</keyword>
<dbReference type="PANTHER" id="PTHR43479:SF11">
    <property type="entry name" value="ACREF_ENVCD OPERON REPRESSOR-RELATED"/>
    <property type="match status" value="1"/>
</dbReference>
<evidence type="ECO:0000256" key="1">
    <source>
        <dbReference type="ARBA" id="ARBA00023125"/>
    </source>
</evidence>
<organism evidence="4 5">
    <name type="scientific">Clostridium frigoriphilum</name>
    <dbReference type="NCBI Taxonomy" id="443253"/>
    <lineage>
        <taxon>Bacteria</taxon>
        <taxon>Bacillati</taxon>
        <taxon>Bacillota</taxon>
        <taxon>Clostridia</taxon>
        <taxon>Eubacteriales</taxon>
        <taxon>Clostridiaceae</taxon>
        <taxon>Clostridium</taxon>
    </lineage>
</organism>